<organism evidence="10">
    <name type="scientific">Zeugodacus cucurbitae</name>
    <name type="common">Melon fruit fly</name>
    <name type="synonym">Bactrocera cucurbitae</name>
    <dbReference type="NCBI Taxonomy" id="28588"/>
    <lineage>
        <taxon>Eukaryota</taxon>
        <taxon>Metazoa</taxon>
        <taxon>Ecdysozoa</taxon>
        <taxon>Arthropoda</taxon>
        <taxon>Hexapoda</taxon>
        <taxon>Insecta</taxon>
        <taxon>Pterygota</taxon>
        <taxon>Neoptera</taxon>
        <taxon>Endopterygota</taxon>
        <taxon>Diptera</taxon>
        <taxon>Brachycera</taxon>
        <taxon>Muscomorpha</taxon>
        <taxon>Tephritoidea</taxon>
        <taxon>Tephritidae</taxon>
        <taxon>Zeugodacus</taxon>
        <taxon>Zeugodacus</taxon>
    </lineage>
</organism>
<dbReference type="GO" id="GO:0003735">
    <property type="term" value="F:structural constituent of ribosome"/>
    <property type="evidence" value="ECO:0007669"/>
    <property type="project" value="InterPro"/>
</dbReference>
<dbReference type="InterPro" id="IPR036935">
    <property type="entry name" value="Ribosomal_bL9_N_sf"/>
</dbReference>
<evidence type="ECO:0000259" key="9">
    <source>
        <dbReference type="Pfam" id="PF01281"/>
    </source>
</evidence>
<keyword evidence="3" id="KW-0809">Transit peptide</keyword>
<dbReference type="InterPro" id="IPR020070">
    <property type="entry name" value="Ribosomal_bL9_N"/>
</dbReference>
<sequence length="255" mass="29376">MLKTWCNSSINLLKSVATVQQQVRTTFVLKRKYDPLLHKTNAKPKKLRAKHFIYELVEDTNVKRRPNLEVVLKTYVEGVGDKGDVVSVRPNFAYNKLLLPGLAVYKTDENVALYAKTEDEKKTVSHSSAFAQRTVNVIERFTLAVVMNKDQPWVVEPWHIKASLRKAGIHCPEDCITMPEARIEGPDMNKEGKEFYCTITVNNLEKARLRCRIHHWSTDPSERLPYVPEYWKMTSEPLFGSENSKEALAEKVEEK</sequence>
<dbReference type="PANTHER" id="PTHR21368">
    <property type="entry name" value="50S RIBOSOMAL PROTEIN L9"/>
    <property type="match status" value="1"/>
</dbReference>
<reference evidence="10" key="2">
    <citation type="journal article" date="2015" name="Gigascience">
        <title>Reconstructing a comprehensive transcriptome assembly of a white-pupal translocated strain of the pest fruit fly Bactrocera cucurbitae.</title>
        <authorList>
            <person name="Sim S.B."/>
            <person name="Calla B."/>
            <person name="Hall B."/>
            <person name="DeRego T."/>
            <person name="Geib S.M."/>
        </authorList>
    </citation>
    <scope>NUCLEOTIDE SEQUENCE</scope>
</reference>
<dbReference type="GO" id="GO:0005840">
    <property type="term" value="C:ribosome"/>
    <property type="evidence" value="ECO:0007669"/>
    <property type="project" value="UniProtKB-KW"/>
</dbReference>
<evidence type="ECO:0000256" key="7">
    <source>
        <dbReference type="ARBA" id="ARBA00035194"/>
    </source>
</evidence>
<evidence type="ECO:0000256" key="6">
    <source>
        <dbReference type="ARBA" id="ARBA00023274"/>
    </source>
</evidence>
<reference evidence="10" key="1">
    <citation type="submission" date="2014-11" db="EMBL/GenBank/DDBJ databases">
        <authorList>
            <person name="Geib S."/>
        </authorList>
    </citation>
    <scope>NUCLEOTIDE SEQUENCE</scope>
</reference>
<dbReference type="CTD" id="65005"/>
<dbReference type="GO" id="GO:0006412">
    <property type="term" value="P:translation"/>
    <property type="evidence" value="ECO:0007669"/>
    <property type="project" value="InterPro"/>
</dbReference>
<dbReference type="Pfam" id="PF01281">
    <property type="entry name" value="Ribosomal_L9_N"/>
    <property type="match status" value="1"/>
</dbReference>
<dbReference type="GO" id="GO:1990904">
    <property type="term" value="C:ribonucleoprotein complex"/>
    <property type="evidence" value="ECO:0007669"/>
    <property type="project" value="UniProtKB-KW"/>
</dbReference>
<comment type="subcellular location">
    <subcellularLocation>
        <location evidence="1">Mitochondrion</location>
    </subcellularLocation>
</comment>
<dbReference type="GO" id="GO:0005739">
    <property type="term" value="C:mitochondrion"/>
    <property type="evidence" value="ECO:0007669"/>
    <property type="project" value="UniProtKB-SubCell"/>
</dbReference>
<evidence type="ECO:0000256" key="4">
    <source>
        <dbReference type="ARBA" id="ARBA00022980"/>
    </source>
</evidence>
<dbReference type="SUPFAM" id="SSF55658">
    <property type="entry name" value="L9 N-domain-like"/>
    <property type="match status" value="1"/>
</dbReference>
<evidence type="ECO:0000313" key="10">
    <source>
        <dbReference type="EMBL" id="JAD13833.1"/>
    </source>
</evidence>
<dbReference type="GeneID" id="105211893"/>
<feature type="domain" description="Ribosomal protein L9" evidence="9">
    <location>
        <begin position="69"/>
        <end position="113"/>
    </location>
</feature>
<dbReference type="AlphaFoldDB" id="A0A0A1XTB0"/>
<dbReference type="Gene3D" id="3.40.5.10">
    <property type="entry name" value="Ribosomal protein L9, N-terminal domain"/>
    <property type="match status" value="1"/>
</dbReference>
<dbReference type="EMBL" id="GBXI01000459">
    <property type="protein sequence ID" value="JAD13833.1"/>
    <property type="molecule type" value="Transcribed_RNA"/>
</dbReference>
<comment type="similarity">
    <text evidence="2">Belongs to the bacterial ribosomal protein bL9 family.</text>
</comment>
<dbReference type="InterPro" id="IPR000244">
    <property type="entry name" value="Ribosomal_bL9"/>
</dbReference>
<keyword evidence="5" id="KW-0496">Mitochondrion</keyword>
<gene>
    <name evidence="10" type="primary">mRpL9</name>
    <name evidence="10" type="ORF">g.8169</name>
</gene>
<proteinExistence type="inferred from homology"/>
<keyword evidence="6" id="KW-0687">Ribonucleoprotein</keyword>
<dbReference type="OrthoDB" id="5555409at2759"/>
<name>A0A0A1XTB0_ZEUCU</name>
<evidence type="ECO:0000256" key="3">
    <source>
        <dbReference type="ARBA" id="ARBA00022946"/>
    </source>
</evidence>
<evidence type="ECO:0000256" key="5">
    <source>
        <dbReference type="ARBA" id="ARBA00023128"/>
    </source>
</evidence>
<accession>A0A0A1XTB0</accession>
<evidence type="ECO:0000256" key="2">
    <source>
        <dbReference type="ARBA" id="ARBA00010605"/>
    </source>
</evidence>
<keyword evidence="4 10" id="KW-0689">Ribosomal protein</keyword>
<evidence type="ECO:0000256" key="1">
    <source>
        <dbReference type="ARBA" id="ARBA00004173"/>
    </source>
</evidence>
<protein>
    <recommendedName>
        <fullName evidence="7">Large ribosomal subunit protein bL9m</fullName>
    </recommendedName>
    <alternativeName>
        <fullName evidence="8">39S ribosomal protein L9, mitochondrial</fullName>
    </alternativeName>
</protein>
<dbReference type="FunFam" id="3.40.5.10:FF:000005">
    <property type="entry name" value="39S ribosomal protein L9, mitochondrial"/>
    <property type="match status" value="1"/>
</dbReference>
<evidence type="ECO:0000256" key="8">
    <source>
        <dbReference type="ARBA" id="ARBA00035381"/>
    </source>
</evidence>
<dbReference type="InterPro" id="IPR009027">
    <property type="entry name" value="Ribosomal_bL9/RNase_H1_N"/>
</dbReference>